<dbReference type="EMBL" id="FXEG02000003">
    <property type="protein sequence ID" value="SOX53919.1"/>
    <property type="molecule type" value="Genomic_DNA"/>
</dbReference>
<proteinExistence type="predicted"/>
<name>A0A2K4YAW1_9MYCO</name>
<gene>
    <name evidence="2" type="ORF">MAAFP003_2595</name>
</gene>
<sequence length="45" mass="4760">MVLVVVAAAVVCEVAVSLTATMVSGRDDHRANPGVDVDDVKTRRH</sequence>
<dbReference type="AlphaFoldDB" id="A0A2K4YAW1"/>
<comment type="caution">
    <text evidence="2">The sequence shown here is derived from an EMBL/GenBank/DDBJ whole genome shotgun (WGS) entry which is preliminary data.</text>
</comment>
<accession>A0A2K4YAW1</accession>
<protein>
    <submittedName>
        <fullName evidence="2">Uncharacterized protein</fullName>
    </submittedName>
</protein>
<evidence type="ECO:0000256" key="1">
    <source>
        <dbReference type="SAM" id="MobiDB-lite"/>
    </source>
</evidence>
<reference evidence="2" key="1">
    <citation type="submission" date="2018-01" db="EMBL/GenBank/DDBJ databases">
        <authorList>
            <consortium name="Urmite Genomes"/>
        </authorList>
    </citation>
    <scope>NUCLEOTIDE SEQUENCE [LARGE SCALE GENOMIC DNA]</scope>
    <source>
        <strain evidence="2">AFP003</strain>
    </source>
</reference>
<evidence type="ECO:0000313" key="2">
    <source>
        <dbReference type="EMBL" id="SOX53919.1"/>
    </source>
</evidence>
<dbReference type="Proteomes" id="UP000236318">
    <property type="component" value="Unassembled WGS sequence"/>
</dbReference>
<feature type="region of interest" description="Disordered" evidence="1">
    <location>
        <begin position="23"/>
        <end position="45"/>
    </location>
</feature>
<organism evidence="2 3">
    <name type="scientific">Mycobacterium ahvazicum</name>
    <dbReference type="NCBI Taxonomy" id="1964395"/>
    <lineage>
        <taxon>Bacteria</taxon>
        <taxon>Bacillati</taxon>
        <taxon>Actinomycetota</taxon>
        <taxon>Actinomycetes</taxon>
        <taxon>Mycobacteriales</taxon>
        <taxon>Mycobacteriaceae</taxon>
        <taxon>Mycobacterium</taxon>
        <taxon>Mycobacterium simiae complex</taxon>
    </lineage>
</organism>
<keyword evidence="3" id="KW-1185">Reference proteome</keyword>
<evidence type="ECO:0000313" key="3">
    <source>
        <dbReference type="Proteomes" id="UP000236318"/>
    </source>
</evidence>